<name>A0A1I7SUY1_BURXY</name>
<dbReference type="WBParaSite" id="BXY_1685500.1">
    <property type="protein sequence ID" value="BXY_1685500.1"/>
    <property type="gene ID" value="BXY_1685500"/>
</dbReference>
<dbReference type="AlphaFoldDB" id="A0A1I7SUY1"/>
<reference evidence="3" key="1">
    <citation type="submission" date="2016-11" db="UniProtKB">
        <authorList>
            <consortium name="WormBaseParasite"/>
        </authorList>
    </citation>
    <scope>IDENTIFICATION</scope>
</reference>
<organism evidence="2 3">
    <name type="scientific">Bursaphelenchus xylophilus</name>
    <name type="common">Pinewood nematode worm</name>
    <name type="synonym">Aphelenchoides xylophilus</name>
    <dbReference type="NCBI Taxonomy" id="6326"/>
    <lineage>
        <taxon>Eukaryota</taxon>
        <taxon>Metazoa</taxon>
        <taxon>Ecdysozoa</taxon>
        <taxon>Nematoda</taxon>
        <taxon>Chromadorea</taxon>
        <taxon>Rhabditida</taxon>
        <taxon>Tylenchina</taxon>
        <taxon>Tylenchomorpha</taxon>
        <taxon>Aphelenchoidea</taxon>
        <taxon>Aphelenchoididae</taxon>
        <taxon>Bursaphelenchus</taxon>
    </lineage>
</organism>
<feature type="compositionally biased region" description="Basic residues" evidence="1">
    <location>
        <begin position="49"/>
        <end position="59"/>
    </location>
</feature>
<protein>
    <submittedName>
        <fullName evidence="3">Uncharacterized protein</fullName>
    </submittedName>
</protein>
<evidence type="ECO:0000256" key="1">
    <source>
        <dbReference type="SAM" id="MobiDB-lite"/>
    </source>
</evidence>
<sequence>MVAARRRIKFMVDAFMHSIVAAAIAILVPFISSEILQPTLPPLDDAKGRGKQGGKHRLKTACSRLDSQHADSSSRTRETPFKEEKT</sequence>
<feature type="compositionally biased region" description="Basic and acidic residues" evidence="1">
    <location>
        <begin position="66"/>
        <end position="86"/>
    </location>
</feature>
<accession>A0A1I7SUY1</accession>
<dbReference type="Proteomes" id="UP000095284">
    <property type="component" value="Unplaced"/>
</dbReference>
<evidence type="ECO:0000313" key="3">
    <source>
        <dbReference type="WBParaSite" id="BXY_1685500.1"/>
    </source>
</evidence>
<evidence type="ECO:0000313" key="2">
    <source>
        <dbReference type="Proteomes" id="UP000095284"/>
    </source>
</evidence>
<proteinExistence type="predicted"/>
<feature type="region of interest" description="Disordered" evidence="1">
    <location>
        <begin position="41"/>
        <end position="86"/>
    </location>
</feature>